<dbReference type="Pfam" id="PF08002">
    <property type="entry name" value="DUF1697"/>
    <property type="match status" value="1"/>
</dbReference>
<gene>
    <name evidence="1" type="ORF">ABOD76_15650</name>
</gene>
<dbReference type="EMBL" id="CP158299">
    <property type="protein sequence ID" value="XBV84863.1"/>
    <property type="molecule type" value="Genomic_DNA"/>
</dbReference>
<dbReference type="InterPro" id="IPR012545">
    <property type="entry name" value="DUF1697"/>
</dbReference>
<reference evidence="1" key="1">
    <citation type="submission" date="2024-06" db="EMBL/GenBank/DDBJ databases">
        <title>Draft Genome Sequence of Deinococcus sonorensis Type Strain KR-87, a Biofilm Producing Representative of the Genus Deinococcus.</title>
        <authorList>
            <person name="Boren L.S."/>
            <person name="Grosso R.A."/>
            <person name="Hugenberg-Cox A.N."/>
            <person name="Hill J.T.E."/>
            <person name="Albert C.M."/>
            <person name="Tuohy J.M."/>
        </authorList>
    </citation>
    <scope>NUCLEOTIDE SEQUENCE</scope>
    <source>
        <strain evidence="1">KR-87</strain>
    </source>
</reference>
<dbReference type="SUPFAM" id="SSF160379">
    <property type="entry name" value="SP0830-like"/>
    <property type="match status" value="1"/>
</dbReference>
<dbReference type="KEGG" id="dsc:ABOD76_15650"/>
<name>A0AAU7U8Q4_9DEIO</name>
<dbReference type="PANTHER" id="PTHR36439">
    <property type="entry name" value="BLL4334 PROTEIN"/>
    <property type="match status" value="1"/>
</dbReference>
<dbReference type="RefSeq" id="WP_350242900.1">
    <property type="nucleotide sequence ID" value="NZ_CP158299.1"/>
</dbReference>
<sequence length="173" mass="18761">MTAHLHVALLRGINVGGHRRVPMPALRTVFEAAGCTRVKTYLQSGNVVFQADGPDVDRLQAALLQAFGFAVDVVLRRADEWGAVRRHCPYLAQAAADPTTVHVAFLPEPPDPQRVTAVRARAGTAWEARGREVYLHLPDGLGHSDLNLAPLGPVVTVRNWRTVEAVGALLDQP</sequence>
<evidence type="ECO:0000313" key="1">
    <source>
        <dbReference type="EMBL" id="XBV84863.1"/>
    </source>
</evidence>
<proteinExistence type="predicted"/>
<dbReference type="PIRSF" id="PIRSF008502">
    <property type="entry name" value="UCP008502"/>
    <property type="match status" value="1"/>
</dbReference>
<protein>
    <submittedName>
        <fullName evidence="1">DUF1697 domain-containing protein</fullName>
    </submittedName>
</protein>
<dbReference type="AlphaFoldDB" id="A0AAU7U8Q4"/>
<accession>A0AAU7U8Q4</accession>
<organism evidence="1">
    <name type="scientific">Deinococcus sonorensis KR-87</name>
    <dbReference type="NCBI Taxonomy" id="694439"/>
    <lineage>
        <taxon>Bacteria</taxon>
        <taxon>Thermotogati</taxon>
        <taxon>Deinococcota</taxon>
        <taxon>Deinococci</taxon>
        <taxon>Deinococcales</taxon>
        <taxon>Deinococcaceae</taxon>
        <taxon>Deinococcus</taxon>
    </lineage>
</organism>
<dbReference type="Gene3D" id="3.30.70.1280">
    <property type="entry name" value="SP0830-like domains"/>
    <property type="match status" value="1"/>
</dbReference>
<dbReference type="PANTHER" id="PTHR36439:SF1">
    <property type="entry name" value="DUF1697 DOMAIN-CONTAINING PROTEIN"/>
    <property type="match status" value="1"/>
</dbReference>